<evidence type="ECO:0000256" key="3">
    <source>
        <dbReference type="ARBA" id="ARBA00023163"/>
    </source>
</evidence>
<dbReference type="AlphaFoldDB" id="A0A840BS11"/>
<reference evidence="5 6" key="1">
    <citation type="submission" date="2020-08" db="EMBL/GenBank/DDBJ databases">
        <title>Genomic Encyclopedia of Type Strains, Phase IV (KMG-IV): sequencing the most valuable type-strain genomes for metagenomic binning, comparative biology and taxonomic classification.</title>
        <authorList>
            <person name="Goeker M."/>
        </authorList>
    </citation>
    <scope>NUCLEOTIDE SEQUENCE [LARGE SCALE GENOMIC DNA]</scope>
    <source>
        <strain evidence="5 6">DSM 103737</strain>
    </source>
</reference>
<evidence type="ECO:0000313" key="6">
    <source>
        <dbReference type="Proteomes" id="UP000577362"/>
    </source>
</evidence>
<accession>A0A840BS11</accession>
<dbReference type="CDD" id="cd00090">
    <property type="entry name" value="HTH_ARSR"/>
    <property type="match status" value="1"/>
</dbReference>
<dbReference type="Proteomes" id="UP000577362">
    <property type="component" value="Unassembled WGS sequence"/>
</dbReference>
<evidence type="ECO:0000313" key="5">
    <source>
        <dbReference type="EMBL" id="MBB4015554.1"/>
    </source>
</evidence>
<dbReference type="PANTHER" id="PTHR33204">
    <property type="entry name" value="TRANSCRIPTIONAL REGULATOR, MARR FAMILY"/>
    <property type="match status" value="1"/>
</dbReference>
<dbReference type="InterPro" id="IPR036388">
    <property type="entry name" value="WH-like_DNA-bd_sf"/>
</dbReference>
<gene>
    <name evidence="5" type="ORF">GGR16_000560</name>
</gene>
<dbReference type="GO" id="GO:0006355">
    <property type="term" value="P:regulation of DNA-templated transcription"/>
    <property type="evidence" value="ECO:0007669"/>
    <property type="project" value="UniProtKB-ARBA"/>
</dbReference>
<evidence type="ECO:0000259" key="4">
    <source>
        <dbReference type="PROSITE" id="PS51118"/>
    </source>
</evidence>
<dbReference type="InterPro" id="IPR036390">
    <property type="entry name" value="WH_DNA-bd_sf"/>
</dbReference>
<name>A0A840BS11_9HYPH</name>
<protein>
    <submittedName>
        <fullName evidence="5">DNA-binding HxlR family transcriptional regulator</fullName>
    </submittedName>
</protein>
<keyword evidence="6" id="KW-1185">Reference proteome</keyword>
<sequence length="117" mass="12879">MAKRHETYDCAPSCPVEAALEIIGAKWKGGILYNLCEGEIRFGELRRRMPNVTQRILSKALRELEADGVVLRTVYPTNPPQVGYRFTARGEELRPIVEALAVWGSPLASPGQVDAAA</sequence>
<dbReference type="InterPro" id="IPR011991">
    <property type="entry name" value="ArsR-like_HTH"/>
</dbReference>
<evidence type="ECO:0000256" key="2">
    <source>
        <dbReference type="ARBA" id="ARBA00023125"/>
    </source>
</evidence>
<keyword evidence="2 5" id="KW-0238">DNA-binding</keyword>
<keyword evidence="3" id="KW-0804">Transcription</keyword>
<dbReference type="InterPro" id="IPR002577">
    <property type="entry name" value="HTH_HxlR"/>
</dbReference>
<dbReference type="GO" id="GO:0003677">
    <property type="term" value="F:DNA binding"/>
    <property type="evidence" value="ECO:0007669"/>
    <property type="project" value="UniProtKB-KW"/>
</dbReference>
<dbReference type="PANTHER" id="PTHR33204:SF29">
    <property type="entry name" value="TRANSCRIPTIONAL REGULATOR"/>
    <property type="match status" value="1"/>
</dbReference>
<comment type="caution">
    <text evidence="5">The sequence shown here is derived from an EMBL/GenBank/DDBJ whole genome shotgun (WGS) entry which is preliminary data.</text>
</comment>
<feature type="domain" description="HTH hxlR-type" evidence="4">
    <location>
        <begin position="14"/>
        <end position="112"/>
    </location>
</feature>
<dbReference type="RefSeq" id="WP_183315653.1">
    <property type="nucleotide sequence ID" value="NZ_JACIEN010000001.1"/>
</dbReference>
<evidence type="ECO:0000256" key="1">
    <source>
        <dbReference type="ARBA" id="ARBA00023015"/>
    </source>
</evidence>
<dbReference type="Gene3D" id="1.10.10.10">
    <property type="entry name" value="Winged helix-like DNA-binding domain superfamily/Winged helix DNA-binding domain"/>
    <property type="match status" value="1"/>
</dbReference>
<dbReference type="PROSITE" id="PS51118">
    <property type="entry name" value="HTH_HXLR"/>
    <property type="match status" value="1"/>
</dbReference>
<dbReference type="SUPFAM" id="SSF46785">
    <property type="entry name" value="Winged helix' DNA-binding domain"/>
    <property type="match status" value="1"/>
</dbReference>
<proteinExistence type="predicted"/>
<dbReference type="EMBL" id="JACIEN010000001">
    <property type="protein sequence ID" value="MBB4015554.1"/>
    <property type="molecule type" value="Genomic_DNA"/>
</dbReference>
<keyword evidence="1" id="KW-0805">Transcription regulation</keyword>
<organism evidence="5 6">
    <name type="scientific">Chelatococcus caeni</name>
    <dbReference type="NCBI Taxonomy" id="1348468"/>
    <lineage>
        <taxon>Bacteria</taxon>
        <taxon>Pseudomonadati</taxon>
        <taxon>Pseudomonadota</taxon>
        <taxon>Alphaproteobacteria</taxon>
        <taxon>Hyphomicrobiales</taxon>
        <taxon>Chelatococcaceae</taxon>
        <taxon>Chelatococcus</taxon>
    </lineage>
</organism>
<dbReference type="Pfam" id="PF01638">
    <property type="entry name" value="HxlR"/>
    <property type="match status" value="1"/>
</dbReference>